<name>A0A7M1T168_9MICO</name>
<evidence type="ECO:0000259" key="1">
    <source>
        <dbReference type="Pfam" id="PF00425"/>
    </source>
</evidence>
<feature type="domain" description="Chorismate-utilising enzyme C-terminal" evidence="1">
    <location>
        <begin position="91"/>
        <end position="346"/>
    </location>
</feature>
<dbReference type="GO" id="GO:0046820">
    <property type="term" value="F:4-amino-4-deoxychorismate synthase activity"/>
    <property type="evidence" value="ECO:0007669"/>
    <property type="project" value="TreeGrafter"/>
</dbReference>
<dbReference type="InterPro" id="IPR005801">
    <property type="entry name" value="ADC_synthase"/>
</dbReference>
<proteinExistence type="predicted"/>
<dbReference type="InterPro" id="IPR015890">
    <property type="entry name" value="Chorismate_C"/>
</dbReference>
<dbReference type="AlphaFoldDB" id="A0A7M1T168"/>
<dbReference type="Proteomes" id="UP000593758">
    <property type="component" value="Chromosome"/>
</dbReference>
<dbReference type="Gene3D" id="3.60.120.10">
    <property type="entry name" value="Anthranilate synthase"/>
    <property type="match status" value="1"/>
</dbReference>
<protein>
    <submittedName>
        <fullName evidence="2">Chorismate-binding protein</fullName>
    </submittedName>
</protein>
<dbReference type="PANTHER" id="PTHR11236:SF50">
    <property type="entry name" value="AMINODEOXYCHORISMATE SYNTHASE COMPONENT 1"/>
    <property type="match status" value="1"/>
</dbReference>
<dbReference type="PANTHER" id="PTHR11236">
    <property type="entry name" value="AMINOBENZOATE/ANTHRANILATE SYNTHASE"/>
    <property type="match status" value="1"/>
</dbReference>
<evidence type="ECO:0000313" key="3">
    <source>
        <dbReference type="Proteomes" id="UP000593758"/>
    </source>
</evidence>
<dbReference type="SUPFAM" id="SSF56322">
    <property type="entry name" value="ADC synthase"/>
    <property type="match status" value="1"/>
</dbReference>
<accession>A0A7M1T168</accession>
<dbReference type="GO" id="GO:0000162">
    <property type="term" value="P:L-tryptophan biosynthetic process"/>
    <property type="evidence" value="ECO:0007669"/>
    <property type="project" value="TreeGrafter"/>
</dbReference>
<dbReference type="PRINTS" id="PR00095">
    <property type="entry name" value="ANTSNTHASEI"/>
</dbReference>
<evidence type="ECO:0000313" key="2">
    <source>
        <dbReference type="EMBL" id="QOR72702.1"/>
    </source>
</evidence>
<gene>
    <name evidence="2" type="ORF">IM660_10100</name>
</gene>
<reference evidence="2 3" key="1">
    <citation type="submission" date="2020-10" db="EMBL/GenBank/DDBJ databases">
        <title>Haloactinobacterium sp. RN3S43, a bacterium isolated from saline soil.</title>
        <authorList>
            <person name="Sun J.-Q."/>
        </authorList>
    </citation>
    <scope>NUCLEOTIDE SEQUENCE [LARGE SCALE GENOMIC DNA]</scope>
    <source>
        <strain evidence="2 3">RN3S43</strain>
    </source>
</reference>
<dbReference type="EMBL" id="CP063169">
    <property type="protein sequence ID" value="QOR72702.1"/>
    <property type="molecule type" value="Genomic_DNA"/>
</dbReference>
<dbReference type="KEGG" id="halt:IM660_10100"/>
<organism evidence="2 3">
    <name type="scientific">Ruania alkalisoli</name>
    <dbReference type="NCBI Taxonomy" id="2779775"/>
    <lineage>
        <taxon>Bacteria</taxon>
        <taxon>Bacillati</taxon>
        <taxon>Actinomycetota</taxon>
        <taxon>Actinomycetes</taxon>
        <taxon>Micrococcales</taxon>
        <taxon>Ruaniaceae</taxon>
        <taxon>Ruania</taxon>
    </lineage>
</organism>
<sequence length="356" mass="38258">MAPSPAAAADRPGRAWFRGAHARGVIDQADLRTDPDALSRGGWWAVVAEFDGPIHAWRFRHVDTSDRVVRDAGRWRGPAPSDWASSLDQLGYISAVQDVRDAVREGLVYQVNVCRVLSAAMPQRADPAALAVRLARGNPAPYAAMIDVPPLAAAGDPGCWIVSASPELSIEISGGQISSGPIKGTAAEESGLLDKDRAENVMITDLVRNDLQRVCAPGTVAVTDLLRVERHPGLVHLVSRVQGRLRGDPATDPRVWTEILGATHPPGSVSGAPKSTALQLIDSLEPVARGPYCGQIGWIDADRGTARLAVGIRTFWWSQERLRFGTGAGITWGSEPEREWEETELKASRLIGLTST</sequence>
<dbReference type="Pfam" id="PF00425">
    <property type="entry name" value="Chorismate_bind"/>
    <property type="match status" value="1"/>
</dbReference>
<dbReference type="InterPro" id="IPR019999">
    <property type="entry name" value="Anth_synth_I-like"/>
</dbReference>
<keyword evidence="3" id="KW-1185">Reference proteome</keyword>